<evidence type="ECO:0000259" key="6">
    <source>
        <dbReference type="PROSITE" id="PS00651"/>
    </source>
</evidence>
<dbReference type="PANTHER" id="PTHR21368">
    <property type="entry name" value="50S RIBOSOMAL PROTEIN L9"/>
    <property type="match status" value="1"/>
</dbReference>
<gene>
    <name evidence="7" type="primary">rplI_3</name>
    <name evidence="7" type="ORF">GALL_83490</name>
</gene>
<keyword evidence="5" id="KW-0687">Ribonucleoprotein</keyword>
<dbReference type="Pfam" id="PF01281">
    <property type="entry name" value="Ribosomal_L9_N"/>
    <property type="match status" value="1"/>
</dbReference>
<dbReference type="GO" id="GO:0019843">
    <property type="term" value="F:rRNA binding"/>
    <property type="evidence" value="ECO:0007669"/>
    <property type="project" value="UniProtKB-KW"/>
</dbReference>
<dbReference type="NCBIfam" id="TIGR00158">
    <property type="entry name" value="L9"/>
    <property type="match status" value="1"/>
</dbReference>
<comment type="caution">
    <text evidence="7">The sequence shown here is derived from an EMBL/GenBank/DDBJ whole genome shotgun (WGS) entry which is preliminary data.</text>
</comment>
<keyword evidence="2" id="KW-0699">rRNA-binding</keyword>
<dbReference type="InterPro" id="IPR036935">
    <property type="entry name" value="Ribosomal_bL9_N_sf"/>
</dbReference>
<evidence type="ECO:0000256" key="1">
    <source>
        <dbReference type="ARBA" id="ARBA00010605"/>
    </source>
</evidence>
<reference evidence="7" key="1">
    <citation type="submission" date="2016-10" db="EMBL/GenBank/DDBJ databases">
        <title>Sequence of Gallionella enrichment culture.</title>
        <authorList>
            <person name="Poehlein A."/>
            <person name="Muehling M."/>
            <person name="Daniel R."/>
        </authorList>
    </citation>
    <scope>NUCLEOTIDE SEQUENCE</scope>
</reference>
<keyword evidence="4 7" id="KW-0689">Ribosomal protein</keyword>
<evidence type="ECO:0000256" key="3">
    <source>
        <dbReference type="ARBA" id="ARBA00022884"/>
    </source>
</evidence>
<accession>A0A1J5TBL1</accession>
<dbReference type="GO" id="GO:1990904">
    <property type="term" value="C:ribonucleoprotein complex"/>
    <property type="evidence" value="ECO:0007669"/>
    <property type="project" value="UniProtKB-KW"/>
</dbReference>
<dbReference type="GO" id="GO:0006412">
    <property type="term" value="P:translation"/>
    <property type="evidence" value="ECO:0007669"/>
    <property type="project" value="InterPro"/>
</dbReference>
<dbReference type="InterPro" id="IPR036791">
    <property type="entry name" value="Ribosomal_bL9_C_sf"/>
</dbReference>
<dbReference type="Gene3D" id="3.40.5.10">
    <property type="entry name" value="Ribosomal protein L9, N-terminal domain"/>
    <property type="match status" value="1"/>
</dbReference>
<name>A0A1J5TBL1_9ZZZZ</name>
<dbReference type="SUPFAM" id="SSF55658">
    <property type="entry name" value="L9 N-domain-like"/>
    <property type="match status" value="1"/>
</dbReference>
<keyword evidence="3" id="KW-0694">RNA-binding</keyword>
<comment type="similarity">
    <text evidence="1">Belongs to the bacterial ribosomal protein bL9 family.</text>
</comment>
<dbReference type="InterPro" id="IPR009027">
    <property type="entry name" value="Ribosomal_bL9/RNase_H1_N"/>
</dbReference>
<dbReference type="PROSITE" id="PS00651">
    <property type="entry name" value="RIBOSOMAL_L9"/>
    <property type="match status" value="1"/>
</dbReference>
<dbReference type="Pfam" id="PF03948">
    <property type="entry name" value="Ribosomal_L9_C"/>
    <property type="match status" value="1"/>
</dbReference>
<dbReference type="HAMAP" id="MF_00503">
    <property type="entry name" value="Ribosomal_bL9"/>
    <property type="match status" value="1"/>
</dbReference>
<protein>
    <submittedName>
        <fullName evidence="7">50S ribosomal protein L9</fullName>
    </submittedName>
</protein>
<dbReference type="InterPro" id="IPR020070">
    <property type="entry name" value="Ribosomal_bL9_N"/>
</dbReference>
<evidence type="ECO:0000313" key="7">
    <source>
        <dbReference type="EMBL" id="OIR09510.1"/>
    </source>
</evidence>
<dbReference type="Gene3D" id="3.10.430.100">
    <property type="entry name" value="Ribosomal protein L9, C-terminal domain"/>
    <property type="match status" value="1"/>
</dbReference>
<evidence type="ECO:0000256" key="2">
    <source>
        <dbReference type="ARBA" id="ARBA00022730"/>
    </source>
</evidence>
<sequence>MQVILMEKVINLGQLGDVVKVKNGFARNFLIPQGKAKRATENNVADFAARRAELEAAEAAKLADAQARGAKLEGLTVQIVQKAGVDGKLFGSVTNADIAVALEAQGHKVEKSQVRMATGHLKQIGDHPVSISLHPDVVANVTVTVVGEQ</sequence>
<dbReference type="GO" id="GO:0005840">
    <property type="term" value="C:ribosome"/>
    <property type="evidence" value="ECO:0007669"/>
    <property type="project" value="UniProtKB-KW"/>
</dbReference>
<feature type="domain" description="Ribosomal protein L9" evidence="6">
    <location>
        <begin position="13"/>
        <end position="40"/>
    </location>
</feature>
<dbReference type="InterPro" id="IPR000244">
    <property type="entry name" value="Ribosomal_bL9"/>
</dbReference>
<evidence type="ECO:0000256" key="4">
    <source>
        <dbReference type="ARBA" id="ARBA00022980"/>
    </source>
</evidence>
<organism evidence="7">
    <name type="scientific">mine drainage metagenome</name>
    <dbReference type="NCBI Taxonomy" id="410659"/>
    <lineage>
        <taxon>unclassified sequences</taxon>
        <taxon>metagenomes</taxon>
        <taxon>ecological metagenomes</taxon>
    </lineage>
</organism>
<dbReference type="EMBL" id="MLJW01000026">
    <property type="protein sequence ID" value="OIR09510.1"/>
    <property type="molecule type" value="Genomic_DNA"/>
</dbReference>
<dbReference type="InterPro" id="IPR020069">
    <property type="entry name" value="Ribosomal_bL9_C"/>
</dbReference>
<dbReference type="InterPro" id="IPR020594">
    <property type="entry name" value="Ribosomal_bL9_bac/chp"/>
</dbReference>
<dbReference type="SUPFAM" id="SSF55653">
    <property type="entry name" value="Ribosomal protein L9 C-domain"/>
    <property type="match status" value="1"/>
</dbReference>
<evidence type="ECO:0000256" key="5">
    <source>
        <dbReference type="ARBA" id="ARBA00023274"/>
    </source>
</evidence>
<dbReference type="AlphaFoldDB" id="A0A1J5TBL1"/>
<proteinExistence type="inferred from homology"/>
<dbReference type="GO" id="GO:0003735">
    <property type="term" value="F:structural constituent of ribosome"/>
    <property type="evidence" value="ECO:0007669"/>
    <property type="project" value="InterPro"/>
</dbReference>